<dbReference type="InterPro" id="IPR005790">
    <property type="entry name" value="DNA_polIII_delta"/>
</dbReference>
<keyword evidence="5" id="KW-0235">DNA replication</keyword>
<comment type="catalytic activity">
    <reaction evidence="8">
        <text>DNA(n) + a 2'-deoxyribonucleoside 5'-triphosphate = DNA(n+1) + diphosphate</text>
        <dbReference type="Rhea" id="RHEA:22508"/>
        <dbReference type="Rhea" id="RHEA-COMP:17339"/>
        <dbReference type="Rhea" id="RHEA-COMP:17340"/>
        <dbReference type="ChEBI" id="CHEBI:33019"/>
        <dbReference type="ChEBI" id="CHEBI:61560"/>
        <dbReference type="ChEBI" id="CHEBI:173112"/>
        <dbReference type="EC" id="2.7.7.7"/>
    </reaction>
</comment>
<accession>A0ABY0TB78</accession>
<dbReference type="Gene3D" id="3.40.50.300">
    <property type="entry name" value="P-loop containing nucleotide triphosphate hydrolases"/>
    <property type="match status" value="1"/>
</dbReference>
<gene>
    <name evidence="11" type="ORF">SAMN05216402_0998</name>
</gene>
<dbReference type="InterPro" id="IPR008921">
    <property type="entry name" value="DNA_pol3_clamp-load_cplx_C"/>
</dbReference>
<evidence type="ECO:0000256" key="5">
    <source>
        <dbReference type="ARBA" id="ARBA00022705"/>
    </source>
</evidence>
<evidence type="ECO:0000256" key="1">
    <source>
        <dbReference type="ARBA" id="ARBA00012417"/>
    </source>
</evidence>
<name>A0ABY0TB78_9PROT</name>
<dbReference type="Gene3D" id="1.10.8.60">
    <property type="match status" value="1"/>
</dbReference>
<dbReference type="PANTHER" id="PTHR34388">
    <property type="entry name" value="DNA POLYMERASE III SUBUNIT DELTA"/>
    <property type="match status" value="1"/>
</dbReference>
<dbReference type="RefSeq" id="WP_074631091.1">
    <property type="nucleotide sequence ID" value="NZ_FNKY01000001.1"/>
</dbReference>
<evidence type="ECO:0000256" key="4">
    <source>
        <dbReference type="ARBA" id="ARBA00022695"/>
    </source>
</evidence>
<comment type="similarity">
    <text evidence="7">Belongs to the DNA polymerase HolA subunit family.</text>
</comment>
<dbReference type="InterPro" id="IPR032780">
    <property type="entry name" value="DNA_pol3_delt_C"/>
</dbReference>
<evidence type="ECO:0000256" key="6">
    <source>
        <dbReference type="ARBA" id="ARBA00022932"/>
    </source>
</evidence>
<feature type="domain" description="DNA polymerase III delta N-terminal" evidence="9">
    <location>
        <begin position="20"/>
        <end position="137"/>
    </location>
</feature>
<dbReference type="PANTHER" id="PTHR34388:SF1">
    <property type="entry name" value="DNA POLYMERASE III SUBUNIT DELTA"/>
    <property type="match status" value="1"/>
</dbReference>
<proteinExistence type="inferred from homology"/>
<sequence>MRLSPEQLSRHLQKQLAPLYTVFGDELLLSIEAADLIRTRARQAGYSEREIFTIDYHFNWADLRQSSSSLSLFGERRIMDIRIPSGKPGIQGSAAIEAYCHSLPPDTVTLVTLPRIDKQGSAAKWFQALEKSSVMIPVSPVERGRLPAWISQRLEMQEQSAEPETLQFLAGKVEGNLLAAHQELKKLALLYPVGMLSFNQVKDAVLDVARYDVFKLSNAMMAADTVRYTRILEGLQGEGTALPFIVATLAGQIRSLIVILEGRDSGRPLMQLMNQARVWGGDQQKIVESAVSRLSMKQLVQALLHTAKIDRISKGVAQGDAWDELLQLGLRLAAGKR</sequence>
<dbReference type="SUPFAM" id="SSF52540">
    <property type="entry name" value="P-loop containing nucleoside triphosphate hydrolases"/>
    <property type="match status" value="1"/>
</dbReference>
<keyword evidence="3" id="KW-0808">Transferase</keyword>
<keyword evidence="12" id="KW-1185">Reference proteome</keyword>
<dbReference type="InterPro" id="IPR010372">
    <property type="entry name" value="DNA_pol3_delta_N"/>
</dbReference>
<keyword evidence="4" id="KW-0548">Nucleotidyltransferase</keyword>
<dbReference type="Proteomes" id="UP000183471">
    <property type="component" value="Unassembled WGS sequence"/>
</dbReference>
<evidence type="ECO:0000259" key="10">
    <source>
        <dbReference type="Pfam" id="PF14840"/>
    </source>
</evidence>
<dbReference type="EC" id="2.7.7.7" evidence="1"/>
<evidence type="ECO:0000259" key="9">
    <source>
        <dbReference type="Pfam" id="PF06144"/>
    </source>
</evidence>
<keyword evidence="6" id="KW-0239">DNA-directed DNA polymerase</keyword>
<evidence type="ECO:0000256" key="3">
    <source>
        <dbReference type="ARBA" id="ARBA00022679"/>
    </source>
</evidence>
<dbReference type="Pfam" id="PF14840">
    <property type="entry name" value="DNA_pol3_delt_C"/>
    <property type="match status" value="1"/>
</dbReference>
<organism evidence="11 12">
    <name type="scientific">Nitrosospira multiformis</name>
    <dbReference type="NCBI Taxonomy" id="1231"/>
    <lineage>
        <taxon>Bacteria</taxon>
        <taxon>Pseudomonadati</taxon>
        <taxon>Pseudomonadota</taxon>
        <taxon>Betaproteobacteria</taxon>
        <taxon>Nitrosomonadales</taxon>
        <taxon>Nitrosomonadaceae</taxon>
        <taxon>Nitrosospira</taxon>
    </lineage>
</organism>
<protein>
    <recommendedName>
        <fullName evidence="2">DNA polymerase III subunit delta</fullName>
        <ecNumber evidence="1">2.7.7.7</ecNumber>
    </recommendedName>
</protein>
<dbReference type="EMBL" id="FNKY01000001">
    <property type="protein sequence ID" value="SDQ47463.1"/>
    <property type="molecule type" value="Genomic_DNA"/>
</dbReference>
<dbReference type="NCBIfam" id="TIGR01128">
    <property type="entry name" value="holA"/>
    <property type="match status" value="1"/>
</dbReference>
<evidence type="ECO:0000256" key="2">
    <source>
        <dbReference type="ARBA" id="ARBA00017703"/>
    </source>
</evidence>
<dbReference type="Pfam" id="PF06144">
    <property type="entry name" value="DNA_pol3_delta"/>
    <property type="match status" value="1"/>
</dbReference>
<reference evidence="11 12" key="1">
    <citation type="submission" date="2016-10" db="EMBL/GenBank/DDBJ databases">
        <authorList>
            <person name="Varghese N."/>
            <person name="Submissions S."/>
        </authorList>
    </citation>
    <scope>NUCLEOTIDE SEQUENCE [LARGE SCALE GENOMIC DNA]</scope>
    <source>
        <strain evidence="11 12">Nl1</strain>
    </source>
</reference>
<evidence type="ECO:0000256" key="8">
    <source>
        <dbReference type="ARBA" id="ARBA00049244"/>
    </source>
</evidence>
<evidence type="ECO:0000313" key="12">
    <source>
        <dbReference type="Proteomes" id="UP000183471"/>
    </source>
</evidence>
<feature type="domain" description="DNA polymerase III subunit delta C-terminal" evidence="10">
    <location>
        <begin position="214"/>
        <end position="332"/>
    </location>
</feature>
<evidence type="ECO:0000313" key="11">
    <source>
        <dbReference type="EMBL" id="SDQ47463.1"/>
    </source>
</evidence>
<dbReference type="CDD" id="cd18138">
    <property type="entry name" value="HLD_clamp_pol_III_delta"/>
    <property type="match status" value="1"/>
</dbReference>
<comment type="caution">
    <text evidence="11">The sequence shown here is derived from an EMBL/GenBank/DDBJ whole genome shotgun (WGS) entry which is preliminary data.</text>
</comment>
<dbReference type="Gene3D" id="1.20.272.10">
    <property type="match status" value="1"/>
</dbReference>
<dbReference type="SUPFAM" id="SSF48019">
    <property type="entry name" value="post-AAA+ oligomerization domain-like"/>
    <property type="match status" value="1"/>
</dbReference>
<evidence type="ECO:0000256" key="7">
    <source>
        <dbReference type="ARBA" id="ARBA00034754"/>
    </source>
</evidence>
<dbReference type="InterPro" id="IPR027417">
    <property type="entry name" value="P-loop_NTPase"/>
</dbReference>